<dbReference type="PROSITE" id="PS50928">
    <property type="entry name" value="ABC_TM1"/>
    <property type="match status" value="1"/>
</dbReference>
<evidence type="ECO:0000256" key="3">
    <source>
        <dbReference type="ARBA" id="ARBA00022475"/>
    </source>
</evidence>
<protein>
    <submittedName>
        <fullName evidence="9">ABC-type dipeptide/oligopeptide/nickel transport systems, permease component</fullName>
    </submittedName>
</protein>
<name>F2F683_SOLSS</name>
<dbReference type="PANTHER" id="PTHR43386:SF1">
    <property type="entry name" value="D,D-DIPEPTIDE TRANSPORT SYSTEM PERMEASE PROTEIN DDPC-RELATED"/>
    <property type="match status" value="1"/>
</dbReference>
<evidence type="ECO:0000256" key="5">
    <source>
        <dbReference type="ARBA" id="ARBA00022989"/>
    </source>
</evidence>
<dbReference type="KEGG" id="siv:SSIL_3064"/>
<keyword evidence="5 7" id="KW-1133">Transmembrane helix</keyword>
<keyword evidence="4 7" id="KW-0812">Transmembrane</keyword>
<evidence type="ECO:0000313" key="10">
    <source>
        <dbReference type="Proteomes" id="UP000006691"/>
    </source>
</evidence>
<reference evidence="10" key="1">
    <citation type="submission" date="2011-04" db="EMBL/GenBank/DDBJ databases">
        <title>Genome sequence of Solibacillus silvestris StLB046.</title>
        <authorList>
            <person name="Morohoshi T."/>
            <person name="Someya N."/>
            <person name="Ikeda T."/>
        </authorList>
    </citation>
    <scope>NUCLEOTIDE SEQUENCE [LARGE SCALE GENOMIC DNA]</scope>
    <source>
        <strain evidence="10">StLB046</strain>
    </source>
</reference>
<evidence type="ECO:0000256" key="4">
    <source>
        <dbReference type="ARBA" id="ARBA00022692"/>
    </source>
</evidence>
<evidence type="ECO:0000256" key="1">
    <source>
        <dbReference type="ARBA" id="ARBA00004651"/>
    </source>
</evidence>
<dbReference type="AlphaFoldDB" id="F2F683"/>
<dbReference type="Gene3D" id="1.10.3720.10">
    <property type="entry name" value="MetI-like"/>
    <property type="match status" value="1"/>
</dbReference>
<dbReference type="SUPFAM" id="SSF161098">
    <property type="entry name" value="MetI-like"/>
    <property type="match status" value="1"/>
</dbReference>
<keyword evidence="10" id="KW-1185">Reference proteome</keyword>
<organism evidence="9 10">
    <name type="scientific">Solibacillus silvestris (strain StLB046)</name>
    <name type="common">Bacillus silvestris</name>
    <dbReference type="NCBI Taxonomy" id="1002809"/>
    <lineage>
        <taxon>Bacteria</taxon>
        <taxon>Bacillati</taxon>
        <taxon>Bacillota</taxon>
        <taxon>Bacilli</taxon>
        <taxon>Bacillales</taxon>
        <taxon>Caryophanaceae</taxon>
        <taxon>Solibacillus</taxon>
    </lineage>
</organism>
<dbReference type="HOGENOM" id="CLU_028518_1_4_9"/>
<dbReference type="Proteomes" id="UP000006691">
    <property type="component" value="Chromosome"/>
</dbReference>
<dbReference type="InterPro" id="IPR000515">
    <property type="entry name" value="MetI-like"/>
</dbReference>
<dbReference type="InterPro" id="IPR035906">
    <property type="entry name" value="MetI-like_sf"/>
</dbReference>
<keyword evidence="2 7" id="KW-0813">Transport</keyword>
<evidence type="ECO:0000259" key="8">
    <source>
        <dbReference type="PROSITE" id="PS50928"/>
    </source>
</evidence>
<dbReference type="InterPro" id="IPR050366">
    <property type="entry name" value="BP-dependent_transpt_permease"/>
</dbReference>
<dbReference type="Pfam" id="PF00528">
    <property type="entry name" value="BPD_transp_1"/>
    <property type="match status" value="1"/>
</dbReference>
<feature type="domain" description="ABC transmembrane type-1" evidence="8">
    <location>
        <begin position="102"/>
        <end position="294"/>
    </location>
</feature>
<accession>F2F683</accession>
<dbReference type="CDD" id="cd06261">
    <property type="entry name" value="TM_PBP2"/>
    <property type="match status" value="1"/>
</dbReference>
<keyword evidence="3" id="KW-1003">Cell membrane</keyword>
<dbReference type="eggNOG" id="COG1173">
    <property type="taxonomic scope" value="Bacteria"/>
</dbReference>
<reference evidence="9 10" key="2">
    <citation type="journal article" date="2012" name="J. Biosci. Bioeng.">
        <title>Complete genome sequence and characterization of the N-acylhomoserine lactone-degrading gene of the potato leaf-associated Solibacillus silvestris.</title>
        <authorList>
            <person name="Morohoshi T."/>
            <person name="Tominaga Y."/>
            <person name="Someya N."/>
            <person name="Ikeda T."/>
        </authorList>
    </citation>
    <scope>NUCLEOTIDE SEQUENCE [LARGE SCALE GENOMIC DNA]</scope>
    <source>
        <strain evidence="9 10">StLB046</strain>
    </source>
</reference>
<evidence type="ECO:0000313" key="9">
    <source>
        <dbReference type="EMBL" id="BAK17487.1"/>
    </source>
</evidence>
<dbReference type="GO" id="GO:0005886">
    <property type="term" value="C:plasma membrane"/>
    <property type="evidence" value="ECO:0007669"/>
    <property type="project" value="UniProtKB-SubCell"/>
</dbReference>
<feature type="transmembrane region" description="Helical" evidence="7">
    <location>
        <begin position="106"/>
        <end position="130"/>
    </location>
</feature>
<keyword evidence="6 7" id="KW-0472">Membrane</keyword>
<proteinExistence type="inferred from homology"/>
<evidence type="ECO:0000256" key="7">
    <source>
        <dbReference type="RuleBase" id="RU363032"/>
    </source>
</evidence>
<evidence type="ECO:0000256" key="6">
    <source>
        <dbReference type="ARBA" id="ARBA00023136"/>
    </source>
</evidence>
<dbReference type="PATRIC" id="fig|1002809.3.peg.3091"/>
<dbReference type="GO" id="GO:0055085">
    <property type="term" value="P:transmembrane transport"/>
    <property type="evidence" value="ECO:0007669"/>
    <property type="project" value="InterPro"/>
</dbReference>
<feature type="transmembrane region" description="Helical" evidence="7">
    <location>
        <begin position="273"/>
        <end position="294"/>
    </location>
</feature>
<feature type="transmembrane region" description="Helical" evidence="7">
    <location>
        <begin position="38"/>
        <end position="61"/>
    </location>
</feature>
<dbReference type="EMBL" id="AP012157">
    <property type="protein sequence ID" value="BAK17487.1"/>
    <property type="molecule type" value="Genomic_DNA"/>
</dbReference>
<comment type="subcellular location">
    <subcellularLocation>
        <location evidence="1 7">Cell membrane</location>
        <topology evidence="1 7">Multi-pass membrane protein</topology>
    </subcellularLocation>
</comment>
<feature type="transmembrane region" description="Helical" evidence="7">
    <location>
        <begin position="216"/>
        <end position="238"/>
    </location>
</feature>
<sequence length="308" mass="33820">MILIMENKNEQTVEKLESQSSPPTGIQVVWREFKKDKLALFSLIGSILLMIAIMIMALWTIDQTEVMKIQLLERFTEPGVRGFILGADEAGRDMFGQLIIGAKNSILIAVAVTIIANVVGIGLGIIMGYYGGFIDNFFMRIIDFFITLPTTMIIIVVVTIIPSYGILDLILILAAFQWMSTARLVRSKALSEARRDYISASKTMGTSDFAIMFKGLLPNLSSLLIVEVTLSFAGNVGIETGLSFLGFGLPPSTPSLGTLVSYAMNPIILSSKWWVWLPASILILVMMLGINYVGQALRRSADAKQRLG</sequence>
<dbReference type="STRING" id="1002809.SSIL_3064"/>
<comment type="similarity">
    <text evidence="7">Belongs to the binding-protein-dependent transport system permease family.</text>
</comment>
<evidence type="ECO:0000256" key="2">
    <source>
        <dbReference type="ARBA" id="ARBA00022448"/>
    </source>
</evidence>
<gene>
    <name evidence="9" type="primary">oppC</name>
    <name evidence="9" type="ordered locus">SSIL_3064</name>
</gene>
<dbReference type="PANTHER" id="PTHR43386">
    <property type="entry name" value="OLIGOPEPTIDE TRANSPORT SYSTEM PERMEASE PROTEIN APPC"/>
    <property type="match status" value="1"/>
</dbReference>